<feature type="domain" description="Long Rib" evidence="3">
    <location>
        <begin position="925"/>
        <end position="1008"/>
    </location>
</feature>
<keyword evidence="2" id="KW-0472">Membrane</keyword>
<dbReference type="EMBL" id="JAKMUR010000015">
    <property type="protein sequence ID" value="MCZ9292134.1"/>
    <property type="molecule type" value="Genomic_DNA"/>
</dbReference>
<feature type="compositionally biased region" description="Polar residues" evidence="1">
    <location>
        <begin position="738"/>
        <end position="760"/>
    </location>
</feature>
<evidence type="ECO:0000313" key="5">
    <source>
        <dbReference type="Proteomes" id="UP001146453"/>
    </source>
</evidence>
<keyword evidence="2" id="KW-1133">Transmembrane helix</keyword>
<feature type="domain" description="Long Rib" evidence="3">
    <location>
        <begin position="815"/>
        <end position="913"/>
    </location>
</feature>
<dbReference type="InterPro" id="IPR008969">
    <property type="entry name" value="CarboxyPept-like_regulatory"/>
</dbReference>
<feature type="compositionally biased region" description="Pro residues" evidence="1">
    <location>
        <begin position="534"/>
        <end position="555"/>
    </location>
</feature>
<dbReference type="Gene3D" id="2.60.40.1120">
    <property type="entry name" value="Carboxypeptidase-like, regulatory domain"/>
    <property type="match status" value="3"/>
</dbReference>
<dbReference type="Proteomes" id="UP001146453">
    <property type="component" value="Unassembled WGS sequence"/>
</dbReference>
<name>A0ABT4R9A3_9CORY</name>
<feature type="compositionally biased region" description="Low complexity" evidence="1">
    <location>
        <begin position="556"/>
        <end position="576"/>
    </location>
</feature>
<feature type="domain" description="Long Rib" evidence="3">
    <location>
        <begin position="1125"/>
        <end position="1187"/>
    </location>
</feature>
<sequence length="1240" mass="128741">MSRQLSTDRAHVKRITAAATVLALAGGAATVPLGPALPVAHAQVAPVPQEGLSHGAVRQTFGVNPDWEASVFFSDAMTVGTVAVDFVPQKTGQSALERPEQAPKDDPVFNVIPETATYTVKHYKRVNRRTVEAATYEVTGRRSQVPTPSGNWAIRIAYDLPDVAVEKSDRLALFATGMGTKYPKPLAGGDIRFTMPRINSGFGGTIRVHDPDGKAVEPPKLLLQQGTTTTDVPVAEDGTYELTINGASGTYTAKVVPPAGFASPEPRTWDVASGAPDRDFDVYPITVSGQLLDASGPVAGSKVSIAGRSTTTDQDGNFTVTKVPVGTHDVVFGETTTTETKTVKGVVVSDQRDNWIGSKYVDSKPQFGTVSGKVVDPAGKGVANVTVTAGGKSATTSADGTYSIAGVPAGSVTVKVDARTVPSGYSVSAAQQKELTTAGLSGVDFKTTRDTGTVSGKVVDPSGKGVANVTVQAGNKSTKTSTDGTYSIAGVPTGLTTIKVTAAPAQYVLPASKQENVTVNGVSGVGFTLALKPTPTPTPKPSPTTPKPTPTPTPKPTTSKPTPSPTTPKLTTAKPKPTTPKPAPTTSRPTPTPTPTTTAPKPTPKPTPTPTPKPTTTQPPAPTVGSVSGKVTDAAGKAVPGATVTARDANGKEYTVQVAKDGTFKLNNLPPGNYTVTVGVPKGHVAPPPANVTVKAGQTVKLPGFVVNPEKPKARFDWDRVVVKPGETQVSAPKRSGDTTYAPSFRTTGVTKVSPDGKTTQIPAEDRWISVEKDGTVVARPPRNAAPGEYRVEAKDTAGQTHTITVEVAQPAPMAKQHEVRFPLIPVPAGSTRQAGRPRARVTDGPFIYHDRRVPEGARFDVDPAFASWVRADDNGRLTFTPPRDAKPGIRTIPVKVTFPDKSFRTYNAEVEIGDPLLALTTELGYEEGLSVRPGEGVTVLRTGATALPEGTTFKVDRSTPLDGWVALVDAHSGDLRLFAPKQGSGVEVPVIAYFADGSSTELTAGVRLSTSSALSNKHSPSYADVSAAPGGTATVGLTGSVPSGTTFVVVDGGGLRNVDVDRQTGSLKIQLAPDAQRDTPYTVTVRVRYADGSTEEIAAKVTAVSDAVRFSPQVAGGDGASVRTGLPRGAKLVDFDHTGWDVAFDSATGELTATPNSDVPAGTVLKVPVKATFPDGSTKIVEYPVTATAAPETKPQQGSSASAGWIAVVLGALVAIAGVGYAAFLNQDAIRAQLKQFGF</sequence>
<dbReference type="Pfam" id="PF18957">
    <property type="entry name" value="RibLong"/>
    <property type="match status" value="4"/>
</dbReference>
<feature type="transmembrane region" description="Helical" evidence="2">
    <location>
        <begin position="1204"/>
        <end position="1226"/>
    </location>
</feature>
<protein>
    <submittedName>
        <fullName evidence="4">Carboxypeptidase regulatory-like domain-containing protein</fullName>
    </submittedName>
</protein>
<evidence type="ECO:0000256" key="2">
    <source>
        <dbReference type="SAM" id="Phobius"/>
    </source>
</evidence>
<keyword evidence="2" id="KW-0812">Transmembrane</keyword>
<reference evidence="4" key="1">
    <citation type="submission" date="2022-02" db="EMBL/GenBank/DDBJ databases">
        <title>Corynebacterium sp. from urogenital microbiome.</title>
        <authorList>
            <person name="Cappelli E.A."/>
            <person name="Ribeiro T.G."/>
            <person name="Peixe L."/>
        </authorList>
    </citation>
    <scope>NUCLEOTIDE SEQUENCE</scope>
    <source>
        <strain evidence="4">C8Ua_144</strain>
    </source>
</reference>
<comment type="caution">
    <text evidence="4">The sequence shown here is derived from an EMBL/GenBank/DDBJ whole genome shotgun (WGS) entry which is preliminary data.</text>
</comment>
<dbReference type="NCBIfam" id="NF038186">
    <property type="entry name" value="YPDG_rpt"/>
    <property type="match status" value="1"/>
</dbReference>
<evidence type="ECO:0000256" key="1">
    <source>
        <dbReference type="SAM" id="MobiDB-lite"/>
    </source>
</evidence>
<dbReference type="PRINTS" id="PR01217">
    <property type="entry name" value="PRICHEXTENSN"/>
</dbReference>
<feature type="compositionally biased region" description="Low complexity" evidence="1">
    <location>
        <begin position="584"/>
        <end position="600"/>
    </location>
</feature>
<proteinExistence type="predicted"/>
<keyword evidence="5" id="KW-1185">Reference proteome</keyword>
<evidence type="ECO:0000259" key="3">
    <source>
        <dbReference type="Pfam" id="PF18957"/>
    </source>
</evidence>
<evidence type="ECO:0000313" key="4">
    <source>
        <dbReference type="EMBL" id="MCZ9292134.1"/>
    </source>
</evidence>
<dbReference type="SUPFAM" id="SSF49452">
    <property type="entry name" value="Starch-binding domain-like"/>
    <property type="match status" value="3"/>
</dbReference>
<gene>
    <name evidence="4" type="ORF">L8U61_08305</name>
</gene>
<dbReference type="Pfam" id="PF13620">
    <property type="entry name" value="CarboxypepD_reg"/>
    <property type="match status" value="3"/>
</dbReference>
<organism evidence="4 5">
    <name type="scientific">Corynebacterium lehmanniae</name>
    <dbReference type="NCBI Taxonomy" id="2913497"/>
    <lineage>
        <taxon>Bacteria</taxon>
        <taxon>Bacillati</taxon>
        <taxon>Actinomycetota</taxon>
        <taxon>Actinomycetes</taxon>
        <taxon>Mycobacteriales</taxon>
        <taxon>Corynebacteriaceae</taxon>
        <taxon>Corynebacterium</taxon>
    </lineage>
</organism>
<feature type="region of interest" description="Disordered" evidence="1">
    <location>
        <begin position="729"/>
        <end position="760"/>
    </location>
</feature>
<accession>A0ABT4R9A3</accession>
<feature type="region of interest" description="Disordered" evidence="1">
    <location>
        <begin position="530"/>
        <end position="627"/>
    </location>
</feature>
<dbReference type="RefSeq" id="WP_269952496.1">
    <property type="nucleotide sequence ID" value="NZ_JAKMUR010000015.1"/>
</dbReference>
<dbReference type="InterPro" id="IPR013784">
    <property type="entry name" value="Carb-bd-like_fold"/>
</dbReference>
<dbReference type="SUPFAM" id="SSF49464">
    <property type="entry name" value="Carboxypeptidase regulatory domain-like"/>
    <property type="match status" value="1"/>
</dbReference>
<feature type="domain" description="Long Rib" evidence="3">
    <location>
        <begin position="1017"/>
        <end position="1103"/>
    </location>
</feature>
<dbReference type="InterPro" id="IPR044055">
    <property type="entry name" value="RibLong"/>
</dbReference>
<feature type="compositionally biased region" description="Pro residues" evidence="1">
    <location>
        <begin position="601"/>
        <end position="622"/>
    </location>
</feature>